<accession>A0A6J5ZNR7</accession>
<dbReference type="SUPFAM" id="SSF55174">
    <property type="entry name" value="Alpha-L RNA-binding motif"/>
    <property type="match status" value="1"/>
</dbReference>
<dbReference type="GO" id="GO:0008168">
    <property type="term" value="F:methyltransferase activity"/>
    <property type="evidence" value="ECO:0007669"/>
    <property type="project" value="InterPro"/>
</dbReference>
<gene>
    <name evidence="5" type="ORF">UFOPK1762_01656</name>
    <name evidence="6" type="ORF">UFOPK1906_01552</name>
    <name evidence="4" type="ORF">UFOPK3331_01289</name>
    <name evidence="7" type="ORF">UFOPK4371_01022</name>
</gene>
<dbReference type="PROSITE" id="PS50889">
    <property type="entry name" value="S4"/>
    <property type="match status" value="1"/>
</dbReference>
<dbReference type="InterPro" id="IPR029063">
    <property type="entry name" value="SAM-dependent_MTases_sf"/>
</dbReference>
<protein>
    <submittedName>
        <fullName evidence="4">Unannotated protein</fullName>
    </submittedName>
</protein>
<name>A0A6J5ZNR7_9ZZZZ</name>
<sequence>MGPRRRLDSELVRRGLAPSREQAQAAIAAGRVTVGGAPAIKASRMVDAAEPVIIHGPPPKYVSRAGAKLEGAIEQFGLHAIVDGARVLDAGASTGGFTDCVLNYGAREVVAVDVGHNQLHERLGADPRVRSIERTNLRTADPALLGEPVDVVVGDLSFISLALVLDTLAAASVPGAVYVLLVKPQFEAGRTEVSKGKGIIDDPAIWFRVLSEVSGALLERNAAIMGVMVSPITGSDGNVEFILFGRFAGSTDAVAGNVMLETEVLGEAFNAVTGWREPSELGDGGI</sequence>
<dbReference type="InterPro" id="IPR002877">
    <property type="entry name" value="RNA_MeTrfase_FtsJ_dom"/>
</dbReference>
<dbReference type="PANTHER" id="PTHR32319:SF0">
    <property type="entry name" value="BACTERIAL HEMOLYSIN-LIKE PROTEIN"/>
    <property type="match status" value="1"/>
</dbReference>
<dbReference type="CDD" id="cd00165">
    <property type="entry name" value="S4"/>
    <property type="match status" value="1"/>
</dbReference>
<evidence type="ECO:0000259" key="3">
    <source>
        <dbReference type="SMART" id="SM00363"/>
    </source>
</evidence>
<reference evidence="4" key="1">
    <citation type="submission" date="2020-05" db="EMBL/GenBank/DDBJ databases">
        <authorList>
            <person name="Chiriac C."/>
            <person name="Salcher M."/>
            <person name="Ghai R."/>
            <person name="Kavagutti S V."/>
        </authorList>
    </citation>
    <scope>NUCLEOTIDE SEQUENCE</scope>
</reference>
<dbReference type="InterPro" id="IPR002942">
    <property type="entry name" value="S4_RNA-bd"/>
</dbReference>
<comment type="similarity">
    <text evidence="2">Belongs to the TlyA family.</text>
</comment>
<dbReference type="SUPFAM" id="SSF53335">
    <property type="entry name" value="S-adenosyl-L-methionine-dependent methyltransferases"/>
    <property type="match status" value="1"/>
</dbReference>
<dbReference type="EMBL" id="CAESAL010000048">
    <property type="protein sequence ID" value="CAB4343885.1"/>
    <property type="molecule type" value="Genomic_DNA"/>
</dbReference>
<evidence type="ECO:0000256" key="1">
    <source>
        <dbReference type="ARBA" id="ARBA00022884"/>
    </source>
</evidence>
<dbReference type="Pfam" id="PF01479">
    <property type="entry name" value="S4"/>
    <property type="match status" value="1"/>
</dbReference>
<dbReference type="EMBL" id="CAEZTY010000088">
    <property type="protein sequence ID" value="CAB4596540.1"/>
    <property type="molecule type" value="Genomic_DNA"/>
</dbReference>
<dbReference type="InterPro" id="IPR036986">
    <property type="entry name" value="S4_RNA-bd_sf"/>
</dbReference>
<dbReference type="Gene3D" id="3.40.50.150">
    <property type="entry name" value="Vaccinia Virus protein VP39"/>
    <property type="match status" value="1"/>
</dbReference>
<dbReference type="GO" id="GO:0003723">
    <property type="term" value="F:RNA binding"/>
    <property type="evidence" value="ECO:0007669"/>
    <property type="project" value="UniProtKB-KW"/>
</dbReference>
<dbReference type="Gene3D" id="3.10.290.10">
    <property type="entry name" value="RNA-binding S4 domain"/>
    <property type="match status" value="1"/>
</dbReference>
<keyword evidence="1" id="KW-0694">RNA-binding</keyword>
<feature type="domain" description="RNA-binding S4" evidence="3">
    <location>
        <begin position="5"/>
        <end position="70"/>
    </location>
</feature>
<dbReference type="PANTHER" id="PTHR32319">
    <property type="entry name" value="BACTERIAL HEMOLYSIN-LIKE PROTEIN"/>
    <property type="match status" value="1"/>
</dbReference>
<dbReference type="EMBL" id="CAFBRD010000052">
    <property type="protein sequence ID" value="CAB5077396.1"/>
    <property type="molecule type" value="Genomic_DNA"/>
</dbReference>
<dbReference type="GO" id="GO:0032259">
    <property type="term" value="P:methylation"/>
    <property type="evidence" value="ECO:0007669"/>
    <property type="project" value="InterPro"/>
</dbReference>
<dbReference type="SMART" id="SM00363">
    <property type="entry name" value="S4"/>
    <property type="match status" value="1"/>
</dbReference>
<organism evidence="4">
    <name type="scientific">freshwater metagenome</name>
    <dbReference type="NCBI Taxonomy" id="449393"/>
    <lineage>
        <taxon>unclassified sequences</taxon>
        <taxon>metagenomes</taxon>
        <taxon>ecological metagenomes</taxon>
    </lineage>
</organism>
<evidence type="ECO:0000256" key="2">
    <source>
        <dbReference type="ARBA" id="ARBA00029460"/>
    </source>
</evidence>
<evidence type="ECO:0000313" key="5">
    <source>
        <dbReference type="EMBL" id="CAB4596540.1"/>
    </source>
</evidence>
<proteinExistence type="inferred from homology"/>
<dbReference type="AlphaFoldDB" id="A0A6J5ZNR7"/>
<dbReference type="Pfam" id="PF01728">
    <property type="entry name" value="FtsJ"/>
    <property type="match status" value="1"/>
</dbReference>
<evidence type="ECO:0000313" key="4">
    <source>
        <dbReference type="EMBL" id="CAB4343885.1"/>
    </source>
</evidence>
<dbReference type="EMBL" id="CAEZVC010000119">
    <property type="protein sequence ID" value="CAB4632370.1"/>
    <property type="molecule type" value="Genomic_DNA"/>
</dbReference>
<dbReference type="InterPro" id="IPR047048">
    <property type="entry name" value="TlyA"/>
</dbReference>
<dbReference type="InterPro" id="IPR004538">
    <property type="entry name" value="Hemolysin_A/TlyA"/>
</dbReference>
<dbReference type="CDD" id="cd02440">
    <property type="entry name" value="AdoMet_MTases"/>
    <property type="match status" value="1"/>
</dbReference>
<evidence type="ECO:0000313" key="7">
    <source>
        <dbReference type="EMBL" id="CAB5077396.1"/>
    </source>
</evidence>
<evidence type="ECO:0000313" key="6">
    <source>
        <dbReference type="EMBL" id="CAB4632370.1"/>
    </source>
</evidence>
<dbReference type="PIRSF" id="PIRSF005578">
    <property type="entry name" value="TlyA"/>
    <property type="match status" value="1"/>
</dbReference>